<dbReference type="PANTHER" id="PTHR30036:SF7">
    <property type="entry name" value="ABC TRANSPORTER PERIPLASMIC-BINDING PROTEIN YPHF"/>
    <property type="match status" value="1"/>
</dbReference>
<comment type="caution">
    <text evidence="5">The sequence shown here is derived from an EMBL/GenBank/DDBJ whole genome shotgun (WGS) entry which is preliminary data.</text>
</comment>
<dbReference type="EMBL" id="PUIB01000030">
    <property type="protein sequence ID" value="PQO26665.1"/>
    <property type="molecule type" value="Genomic_DNA"/>
</dbReference>
<evidence type="ECO:0000259" key="4">
    <source>
        <dbReference type="Pfam" id="PF13407"/>
    </source>
</evidence>
<dbReference type="Pfam" id="PF13407">
    <property type="entry name" value="Peripla_BP_4"/>
    <property type="match status" value="2"/>
</dbReference>
<comment type="similarity">
    <text evidence="2">Belongs to the bacterial solute-binding protein 2 family.</text>
</comment>
<dbReference type="Proteomes" id="UP000239388">
    <property type="component" value="Unassembled WGS sequence"/>
</dbReference>
<evidence type="ECO:0000256" key="2">
    <source>
        <dbReference type="ARBA" id="ARBA00007639"/>
    </source>
</evidence>
<evidence type="ECO:0000313" key="6">
    <source>
        <dbReference type="EMBL" id="PQO45083.1"/>
    </source>
</evidence>
<organism evidence="5 8">
    <name type="scientific">Blastopirellula marina</name>
    <dbReference type="NCBI Taxonomy" id="124"/>
    <lineage>
        <taxon>Bacteria</taxon>
        <taxon>Pseudomonadati</taxon>
        <taxon>Planctomycetota</taxon>
        <taxon>Planctomycetia</taxon>
        <taxon>Pirellulales</taxon>
        <taxon>Pirellulaceae</taxon>
        <taxon>Blastopirellula</taxon>
    </lineage>
</organism>
<sequence>MDRSSAPLLRIRSAPMKRRLFLKACAVAATAAAGCRSESNSAGTSGGAPKNEFPMTAGKYTILDLRSDSGNHDRAKQNAEAAISKYPNLNCMVGLYAYNPPTILRAVENAGKLDDIKIVGFDEDIETLKGIEEGKIYGTVVQQPFLFGFKSVEYLSALVRGQEVDVPDNKIIYVPHRVIRPDNAAQFKSDIQQMMAGKAPAPKSERDDYDTKEPVSLAFLTNTVDPFWELAERGVQCAEPIFNASCEVYHPPTASAEEQKRFIERKLNDDCQGLALSPIDKENQKELINRACDKMKVICHDSDAPDTNRLFYIGTGNYLAGRAVGKLVKEAIPDGGEVAIFVGKLEQLNAQERSQGVIDELLDKPIPPEYAIGGEAAKPAEETPAASEPAPE</sequence>
<dbReference type="Proteomes" id="UP000237819">
    <property type="component" value="Unassembled WGS sequence"/>
</dbReference>
<name>A0A2S8F3C8_9BACT</name>
<dbReference type="GO" id="GO:0030288">
    <property type="term" value="C:outer membrane-bounded periplasmic space"/>
    <property type="evidence" value="ECO:0007669"/>
    <property type="project" value="TreeGrafter"/>
</dbReference>
<dbReference type="GO" id="GO:0030246">
    <property type="term" value="F:carbohydrate binding"/>
    <property type="evidence" value="ECO:0007669"/>
    <property type="project" value="TreeGrafter"/>
</dbReference>
<dbReference type="EMBL" id="PUHZ01000016">
    <property type="protein sequence ID" value="PQO45083.1"/>
    <property type="molecule type" value="Genomic_DNA"/>
</dbReference>
<feature type="domain" description="Periplasmic binding protein" evidence="4">
    <location>
        <begin position="59"/>
        <end position="163"/>
    </location>
</feature>
<evidence type="ECO:0000313" key="8">
    <source>
        <dbReference type="Proteomes" id="UP000239388"/>
    </source>
</evidence>
<proteinExistence type="inferred from homology"/>
<feature type="domain" description="Periplasmic binding protein" evidence="4">
    <location>
        <begin position="221"/>
        <end position="376"/>
    </location>
</feature>
<evidence type="ECO:0000256" key="1">
    <source>
        <dbReference type="ARBA" id="ARBA00004196"/>
    </source>
</evidence>
<dbReference type="PANTHER" id="PTHR30036">
    <property type="entry name" value="D-XYLOSE-BINDING PERIPLASMIC PROTEIN"/>
    <property type="match status" value="1"/>
</dbReference>
<protein>
    <submittedName>
        <fullName evidence="5">Sugar ABC transporter substrate-binding protein</fullName>
    </submittedName>
</protein>
<reference evidence="7 8" key="1">
    <citation type="submission" date="2018-02" db="EMBL/GenBank/DDBJ databases">
        <title>Comparative genomes isolates from brazilian mangrove.</title>
        <authorList>
            <person name="Araujo J.E."/>
            <person name="Taketani R.G."/>
            <person name="Silva M.C.P."/>
            <person name="Loureco M.V."/>
            <person name="Andreote F.D."/>
        </authorList>
    </citation>
    <scope>NUCLEOTIDE SEQUENCE [LARGE SCALE GENOMIC DNA]</scope>
    <source>
        <strain evidence="5 8">NAP PRIS-MGV</strain>
        <strain evidence="6 7">Nap-Phe MGV</strain>
    </source>
</reference>
<gene>
    <name evidence="6" type="ORF">C5Y93_16245</name>
    <name evidence="5" type="ORF">C5Y98_30260</name>
</gene>
<evidence type="ECO:0000313" key="7">
    <source>
        <dbReference type="Proteomes" id="UP000237819"/>
    </source>
</evidence>
<dbReference type="AlphaFoldDB" id="A0A2S8F3C8"/>
<dbReference type="InterPro" id="IPR025997">
    <property type="entry name" value="SBP_2_dom"/>
</dbReference>
<feature type="compositionally biased region" description="Low complexity" evidence="3">
    <location>
        <begin position="382"/>
        <end position="392"/>
    </location>
</feature>
<comment type="subcellular location">
    <subcellularLocation>
        <location evidence="1">Cell envelope</location>
    </subcellularLocation>
</comment>
<evidence type="ECO:0000256" key="3">
    <source>
        <dbReference type="SAM" id="MobiDB-lite"/>
    </source>
</evidence>
<evidence type="ECO:0000313" key="5">
    <source>
        <dbReference type="EMBL" id="PQO26665.1"/>
    </source>
</evidence>
<accession>A0A2S8F3C8</accession>
<dbReference type="InterPro" id="IPR050555">
    <property type="entry name" value="Bact_Solute-Bind_Prot2"/>
</dbReference>
<dbReference type="SUPFAM" id="SSF53822">
    <property type="entry name" value="Periplasmic binding protein-like I"/>
    <property type="match status" value="2"/>
</dbReference>
<dbReference type="PROSITE" id="PS51257">
    <property type="entry name" value="PROKAR_LIPOPROTEIN"/>
    <property type="match status" value="1"/>
</dbReference>
<dbReference type="InterPro" id="IPR028082">
    <property type="entry name" value="Peripla_BP_I"/>
</dbReference>
<dbReference type="Gene3D" id="3.40.50.2300">
    <property type="match status" value="2"/>
</dbReference>
<feature type="region of interest" description="Disordered" evidence="3">
    <location>
        <begin position="368"/>
        <end position="392"/>
    </location>
</feature>